<feature type="non-terminal residue" evidence="1">
    <location>
        <position position="43"/>
    </location>
</feature>
<proteinExistence type="predicted"/>
<comment type="caution">
    <text evidence="1">The sequence shown here is derived from an EMBL/GenBank/DDBJ whole genome shotgun (WGS) entry which is preliminary data.</text>
</comment>
<protein>
    <submittedName>
        <fullName evidence="1">Uncharacterized protein</fullName>
    </submittedName>
</protein>
<gene>
    <name evidence="1" type="ORF">LARSCL_LOCUS4891</name>
</gene>
<evidence type="ECO:0000313" key="1">
    <source>
        <dbReference type="EMBL" id="CAL1269711.1"/>
    </source>
</evidence>
<keyword evidence="2" id="KW-1185">Reference proteome</keyword>
<dbReference type="Proteomes" id="UP001497382">
    <property type="component" value="Unassembled WGS sequence"/>
</dbReference>
<evidence type="ECO:0000313" key="2">
    <source>
        <dbReference type="Proteomes" id="UP001497382"/>
    </source>
</evidence>
<accession>A0AAV1ZF82</accession>
<reference evidence="1 2" key="1">
    <citation type="submission" date="2024-04" db="EMBL/GenBank/DDBJ databases">
        <authorList>
            <person name="Rising A."/>
            <person name="Reimegard J."/>
            <person name="Sonavane S."/>
            <person name="Akerstrom W."/>
            <person name="Nylinder S."/>
            <person name="Hedman E."/>
            <person name="Kallberg Y."/>
        </authorList>
    </citation>
    <scope>NUCLEOTIDE SEQUENCE [LARGE SCALE GENOMIC DNA]</scope>
</reference>
<dbReference type="Gene3D" id="1.10.10.60">
    <property type="entry name" value="Homeodomain-like"/>
    <property type="match status" value="1"/>
</dbReference>
<dbReference type="EMBL" id="CAXIEN010000043">
    <property type="protein sequence ID" value="CAL1269711.1"/>
    <property type="molecule type" value="Genomic_DNA"/>
</dbReference>
<dbReference type="AlphaFoldDB" id="A0AAV1ZF82"/>
<sequence length="43" mass="5064">MVAYKNESKVVREIARQLRISSNTVSNFIRNPESDRRKKKTGR</sequence>
<organism evidence="1 2">
    <name type="scientific">Larinioides sclopetarius</name>
    <dbReference type="NCBI Taxonomy" id="280406"/>
    <lineage>
        <taxon>Eukaryota</taxon>
        <taxon>Metazoa</taxon>
        <taxon>Ecdysozoa</taxon>
        <taxon>Arthropoda</taxon>
        <taxon>Chelicerata</taxon>
        <taxon>Arachnida</taxon>
        <taxon>Araneae</taxon>
        <taxon>Araneomorphae</taxon>
        <taxon>Entelegynae</taxon>
        <taxon>Araneoidea</taxon>
        <taxon>Araneidae</taxon>
        <taxon>Larinioides</taxon>
    </lineage>
</organism>
<name>A0AAV1ZF82_9ARAC</name>